<evidence type="ECO:0000313" key="4">
    <source>
        <dbReference type="Proteomes" id="UP000649753"/>
    </source>
</evidence>
<accession>A0A927M499</accession>
<reference evidence="3" key="1">
    <citation type="submission" date="2020-10" db="EMBL/GenBank/DDBJ databases">
        <title>Sequencing the genomes of 1000 actinobacteria strains.</title>
        <authorList>
            <person name="Klenk H.-P."/>
        </authorList>
    </citation>
    <scope>NUCLEOTIDE SEQUENCE</scope>
    <source>
        <strain evidence="3">DSM 46832</strain>
    </source>
</reference>
<evidence type="ECO:0000256" key="1">
    <source>
        <dbReference type="ARBA" id="ARBA00009580"/>
    </source>
</evidence>
<name>A0A927M499_9ACTN</name>
<dbReference type="PROSITE" id="PS50056">
    <property type="entry name" value="TYR_PHOSPHATASE_2"/>
    <property type="match status" value="1"/>
</dbReference>
<dbReference type="PANTHER" id="PTHR31126">
    <property type="entry name" value="TYROSINE-PROTEIN PHOSPHATASE"/>
    <property type="match status" value="1"/>
</dbReference>
<dbReference type="SUPFAM" id="SSF52799">
    <property type="entry name" value="(Phosphotyrosine protein) phosphatases II"/>
    <property type="match status" value="1"/>
</dbReference>
<protein>
    <recommendedName>
        <fullName evidence="2">Tyrosine specific protein phosphatases domain-containing protein</fullName>
    </recommendedName>
</protein>
<dbReference type="Proteomes" id="UP000649753">
    <property type="component" value="Unassembled WGS sequence"/>
</dbReference>
<dbReference type="InterPro" id="IPR000387">
    <property type="entry name" value="Tyr_Pase_dom"/>
</dbReference>
<gene>
    <name evidence="3" type="ORF">H4W31_003372</name>
</gene>
<dbReference type="Pfam" id="PF13350">
    <property type="entry name" value="Y_phosphatase3"/>
    <property type="match status" value="1"/>
</dbReference>
<dbReference type="PANTHER" id="PTHR31126:SF1">
    <property type="entry name" value="TYROSINE SPECIFIC PROTEIN PHOSPHATASES DOMAIN-CONTAINING PROTEIN"/>
    <property type="match status" value="1"/>
</dbReference>
<dbReference type="Gene3D" id="3.90.190.10">
    <property type="entry name" value="Protein tyrosine phosphatase superfamily"/>
    <property type="match status" value="1"/>
</dbReference>
<evidence type="ECO:0000259" key="2">
    <source>
        <dbReference type="PROSITE" id="PS50056"/>
    </source>
</evidence>
<comment type="similarity">
    <text evidence="1">Belongs to the protein-tyrosine phosphatase family.</text>
</comment>
<dbReference type="EMBL" id="JADBEB010000001">
    <property type="protein sequence ID" value="MBE1487734.1"/>
    <property type="molecule type" value="Genomic_DNA"/>
</dbReference>
<dbReference type="InterPro" id="IPR026893">
    <property type="entry name" value="Tyr/Ser_Pase_IphP-type"/>
</dbReference>
<evidence type="ECO:0000313" key="3">
    <source>
        <dbReference type="EMBL" id="MBE1487734.1"/>
    </source>
</evidence>
<keyword evidence="4" id="KW-1185">Reference proteome</keyword>
<dbReference type="GO" id="GO:0004721">
    <property type="term" value="F:phosphoprotein phosphatase activity"/>
    <property type="evidence" value="ECO:0007669"/>
    <property type="project" value="InterPro"/>
</dbReference>
<feature type="domain" description="Tyrosine specific protein phosphatases" evidence="2">
    <location>
        <begin position="123"/>
        <end position="159"/>
    </location>
</feature>
<proteinExistence type="inferred from homology"/>
<dbReference type="InterPro" id="IPR016130">
    <property type="entry name" value="Tyr_Pase_AS"/>
</dbReference>
<dbReference type="AlphaFoldDB" id="A0A927M499"/>
<comment type="caution">
    <text evidence="3">The sequence shown here is derived from an EMBL/GenBank/DDBJ whole genome shotgun (WGS) entry which is preliminary data.</text>
</comment>
<organism evidence="3 4">
    <name type="scientific">Plantactinospora soyae</name>
    <dbReference type="NCBI Taxonomy" id="1544732"/>
    <lineage>
        <taxon>Bacteria</taxon>
        <taxon>Bacillati</taxon>
        <taxon>Actinomycetota</taxon>
        <taxon>Actinomycetes</taxon>
        <taxon>Micromonosporales</taxon>
        <taxon>Micromonosporaceae</taxon>
        <taxon>Plantactinospora</taxon>
    </lineage>
</organism>
<dbReference type="InterPro" id="IPR029021">
    <property type="entry name" value="Prot-tyrosine_phosphatase-like"/>
</dbReference>
<sequence length="246" mass="27092">MDATPMTPMTAFNNLFNFRDVGGHPGLDGRPVRQRRLYRSDSLHRVDGVDREAFAALGIRTVIDLRRPSEVRRDGRVPDYPGLAYRHIHPEHAFWEESAYSEELGMARYLADRYHDLAETGAAGLVSAIEVIADADAAPTVVHCVAGKDRTGVVCALTLSLLGVADETIAEDYARSIEGSVRFSEWIATTLPASKPVPAPFLGCPAEAMSIFLRELRDRHGSAQRYLVRAGLVQSRIDALRAHLLS</sequence>
<dbReference type="PROSITE" id="PS00383">
    <property type="entry name" value="TYR_PHOSPHATASE_1"/>
    <property type="match status" value="1"/>
</dbReference>